<feature type="transmembrane region" description="Helical" evidence="2">
    <location>
        <begin position="151"/>
        <end position="169"/>
    </location>
</feature>
<dbReference type="Pfam" id="PF01841">
    <property type="entry name" value="Transglut_core"/>
    <property type="match status" value="1"/>
</dbReference>
<dbReference type="InterPro" id="IPR002931">
    <property type="entry name" value="Transglutaminase-like"/>
</dbReference>
<feature type="compositionally biased region" description="Polar residues" evidence="1">
    <location>
        <begin position="549"/>
        <end position="558"/>
    </location>
</feature>
<comment type="caution">
    <text evidence="5">The sequence shown here is derived from an EMBL/GenBank/DDBJ whole genome shotgun (WGS) entry which is preliminary data.</text>
</comment>
<evidence type="ECO:0000259" key="3">
    <source>
        <dbReference type="Pfam" id="PF01841"/>
    </source>
</evidence>
<feature type="domain" description="Transglutaminase-like" evidence="3">
    <location>
        <begin position="425"/>
        <end position="532"/>
    </location>
</feature>
<dbReference type="EMBL" id="MKQR01000028">
    <property type="protein sequence ID" value="OLR89803.1"/>
    <property type="molecule type" value="Genomic_DNA"/>
</dbReference>
<feature type="domain" description="Protein-glutamine gamma-glutamyltransferase TgpA N-terminal" evidence="4">
    <location>
        <begin position="20"/>
        <end position="392"/>
    </location>
</feature>
<name>A0A1Q9LCR4_9PSEU</name>
<organism evidence="5 6">
    <name type="scientific">Actinokineospora bangkokensis</name>
    <dbReference type="NCBI Taxonomy" id="1193682"/>
    <lineage>
        <taxon>Bacteria</taxon>
        <taxon>Bacillati</taxon>
        <taxon>Actinomycetota</taxon>
        <taxon>Actinomycetes</taxon>
        <taxon>Pseudonocardiales</taxon>
        <taxon>Pseudonocardiaceae</taxon>
        <taxon>Actinokineospora</taxon>
    </lineage>
</organism>
<gene>
    <name evidence="5" type="ORF">BJP25_01915</name>
</gene>
<dbReference type="PANTHER" id="PTHR42736">
    <property type="entry name" value="PROTEIN-GLUTAMINE GAMMA-GLUTAMYLTRANSFERASE"/>
    <property type="match status" value="1"/>
</dbReference>
<dbReference type="STRING" id="1193682.BJP25_01915"/>
<evidence type="ECO:0000259" key="4">
    <source>
        <dbReference type="Pfam" id="PF11992"/>
    </source>
</evidence>
<feature type="region of interest" description="Disordered" evidence="1">
    <location>
        <begin position="538"/>
        <end position="591"/>
    </location>
</feature>
<accession>A0A1Q9LCR4</accession>
<feature type="transmembrane region" description="Helical" evidence="2">
    <location>
        <begin position="212"/>
        <end position="232"/>
    </location>
</feature>
<feature type="transmembrane region" description="Helical" evidence="2">
    <location>
        <begin position="12"/>
        <end position="30"/>
    </location>
</feature>
<feature type="compositionally biased region" description="Basic and acidic residues" evidence="1">
    <location>
        <begin position="538"/>
        <end position="547"/>
    </location>
</feature>
<protein>
    <recommendedName>
        <fullName evidence="7">Transglutaminase-like domain-containing protein</fullName>
    </recommendedName>
</protein>
<keyword evidence="2" id="KW-0812">Transmembrane</keyword>
<evidence type="ECO:0000256" key="2">
    <source>
        <dbReference type="SAM" id="Phobius"/>
    </source>
</evidence>
<evidence type="ECO:0008006" key="7">
    <source>
        <dbReference type="Google" id="ProtNLM"/>
    </source>
</evidence>
<feature type="transmembrane region" description="Helical" evidence="2">
    <location>
        <begin position="63"/>
        <end position="83"/>
    </location>
</feature>
<sequence>MSRPLLPVRGDVTDAGFLTLAFLVAVAGFAGTFTGWAFLLVGVVGLGLGIVVGHVANVLRQPLVTVAAMTVGVFFLLGGAVVMRDRAVAGFLPGPDALGGLAESGVDSWKELLTTVPPVDGSGPMLVIPYILGLLCGAGGFTMARRLRWSAAPALAPALVLVAVILLGTHEPDAPRLQGAAFACLVLCWSAVRARRRRRPIRDGGRRATRLATGAGVIAVAAGVAVVASPVLPGAGGDRTVLRDYVTPPFEIDQYPSPLVGFRKYTKDANQLWDQTLFTVRGLPEGGLVRIATLTDYTGTVWGADSGFQRVGPRITTTAQGTPATVTVTIGAAYAASDDVNAWLPTAGVPTGISFDEPGHTDGFRYNLDTLSGIVTDRLSAGDSYTIEAVLPSTQLPEDPQPFGRPTVSTAASTFVNAKATGWAGSETDLGARLRAVASHLRDNGAYSDGGPGEQEYLPGHGTGRLTAFLNAQRPVGDDEQYAAVFALIANQLGMPTRVVLGAQPGPDGVVRGEQVQAWVEVHLADGSWVPLRAADFMPDRSKKPDKQPPQQVENTDASIVPPPNTVHPPSSLTDASQVDPNATRRPGDLDEGSAPWPAFVVFLLTWVLPPLATAALLCLLVLGGKAWRRRRRRTRGTPAARVAAGWQEVLDRARDLGAVIPPGLTRPEQARALGDRAVHPLAHTADATVFGPHDPTDHTATTFWTTVDAVRKAMGSHTSPLHRARAALNLTTFRTRT</sequence>
<feature type="transmembrane region" description="Helical" evidence="2">
    <location>
        <begin position="36"/>
        <end position="56"/>
    </location>
</feature>
<dbReference type="PANTHER" id="PTHR42736:SF1">
    <property type="entry name" value="PROTEIN-GLUTAMINE GAMMA-GLUTAMYLTRANSFERASE"/>
    <property type="match status" value="1"/>
</dbReference>
<proteinExistence type="predicted"/>
<keyword evidence="2" id="KW-1133">Transmembrane helix</keyword>
<dbReference type="InterPro" id="IPR052901">
    <property type="entry name" value="Bact_TGase-like"/>
</dbReference>
<evidence type="ECO:0000313" key="6">
    <source>
        <dbReference type="Proteomes" id="UP000186040"/>
    </source>
</evidence>
<dbReference type="AlphaFoldDB" id="A0A1Q9LCR4"/>
<reference evidence="5 6" key="1">
    <citation type="submission" date="2016-10" db="EMBL/GenBank/DDBJ databases">
        <title>The Draft Genome Sequence of Actinokineospora bangkokensis 44EHWT reveals the biosynthetic pathway of antifungal compounds Thailandins with unusual extender unit butylmalonyl-CoA.</title>
        <authorList>
            <person name="Greule A."/>
            <person name="Intra B."/>
            <person name="Flemming S."/>
            <person name="Rommel M.G."/>
            <person name="Panbangred W."/>
            <person name="Bechthold A."/>
        </authorList>
    </citation>
    <scope>NUCLEOTIDE SEQUENCE [LARGE SCALE GENOMIC DNA]</scope>
    <source>
        <strain evidence="5 6">44EHW</strain>
    </source>
</reference>
<feature type="transmembrane region" description="Helical" evidence="2">
    <location>
        <begin position="175"/>
        <end position="192"/>
    </location>
</feature>
<dbReference type="InterPro" id="IPR038765">
    <property type="entry name" value="Papain-like_cys_pep_sf"/>
</dbReference>
<dbReference type="InterPro" id="IPR021878">
    <property type="entry name" value="TgpA_N"/>
</dbReference>
<dbReference type="OrthoDB" id="3651060at2"/>
<dbReference type="RefSeq" id="WP_143219355.1">
    <property type="nucleotide sequence ID" value="NZ_MKQR01000028.1"/>
</dbReference>
<feature type="transmembrane region" description="Helical" evidence="2">
    <location>
        <begin position="597"/>
        <end position="624"/>
    </location>
</feature>
<dbReference type="Gene3D" id="3.10.620.30">
    <property type="match status" value="1"/>
</dbReference>
<evidence type="ECO:0000313" key="5">
    <source>
        <dbReference type="EMBL" id="OLR89803.1"/>
    </source>
</evidence>
<dbReference type="SUPFAM" id="SSF54001">
    <property type="entry name" value="Cysteine proteinases"/>
    <property type="match status" value="1"/>
</dbReference>
<dbReference type="Pfam" id="PF11992">
    <property type="entry name" value="TgpA_N"/>
    <property type="match status" value="1"/>
</dbReference>
<feature type="transmembrane region" description="Helical" evidence="2">
    <location>
        <begin position="127"/>
        <end position="144"/>
    </location>
</feature>
<keyword evidence="2" id="KW-0472">Membrane</keyword>
<keyword evidence="6" id="KW-1185">Reference proteome</keyword>
<evidence type="ECO:0000256" key="1">
    <source>
        <dbReference type="SAM" id="MobiDB-lite"/>
    </source>
</evidence>
<dbReference type="Proteomes" id="UP000186040">
    <property type="component" value="Unassembled WGS sequence"/>
</dbReference>
<feature type="compositionally biased region" description="Polar residues" evidence="1">
    <location>
        <begin position="568"/>
        <end position="581"/>
    </location>
</feature>